<accession>A0A8X8XWW0</accession>
<evidence type="ECO:0000313" key="4">
    <source>
        <dbReference type="Proteomes" id="UP000298416"/>
    </source>
</evidence>
<dbReference type="PANTHER" id="PTHR34965:SF1">
    <property type="entry name" value="OS07G0118300 PROTEIN"/>
    <property type="match status" value="1"/>
</dbReference>
<protein>
    <submittedName>
        <fullName evidence="3">Uncharacterized protein</fullName>
    </submittedName>
</protein>
<keyword evidence="2" id="KW-0472">Membrane</keyword>
<comment type="caution">
    <text evidence="3">The sequence shown here is derived from an EMBL/GenBank/DDBJ whole genome shotgun (WGS) entry which is preliminary data.</text>
</comment>
<feature type="transmembrane region" description="Helical" evidence="2">
    <location>
        <begin position="64"/>
        <end position="82"/>
    </location>
</feature>
<name>A0A8X8XWW0_SALSN</name>
<evidence type="ECO:0000256" key="2">
    <source>
        <dbReference type="SAM" id="Phobius"/>
    </source>
</evidence>
<feature type="transmembrane region" description="Helical" evidence="2">
    <location>
        <begin position="27"/>
        <end position="52"/>
    </location>
</feature>
<reference evidence="3" key="1">
    <citation type="submission" date="2018-01" db="EMBL/GenBank/DDBJ databases">
        <authorList>
            <person name="Mao J.F."/>
        </authorList>
    </citation>
    <scope>NUCLEOTIDE SEQUENCE</scope>
    <source>
        <strain evidence="3">Huo1</strain>
        <tissue evidence="3">Leaf</tissue>
    </source>
</reference>
<feature type="transmembrane region" description="Helical" evidence="2">
    <location>
        <begin position="225"/>
        <end position="246"/>
    </location>
</feature>
<keyword evidence="2" id="KW-1133">Transmembrane helix</keyword>
<gene>
    <name evidence="3" type="ORF">SASPL_118525</name>
</gene>
<feature type="transmembrane region" description="Helical" evidence="2">
    <location>
        <begin position="195"/>
        <end position="218"/>
    </location>
</feature>
<feature type="transmembrane region" description="Helical" evidence="2">
    <location>
        <begin position="133"/>
        <end position="153"/>
    </location>
</feature>
<organism evidence="3">
    <name type="scientific">Salvia splendens</name>
    <name type="common">Scarlet sage</name>
    <dbReference type="NCBI Taxonomy" id="180675"/>
    <lineage>
        <taxon>Eukaryota</taxon>
        <taxon>Viridiplantae</taxon>
        <taxon>Streptophyta</taxon>
        <taxon>Embryophyta</taxon>
        <taxon>Tracheophyta</taxon>
        <taxon>Spermatophyta</taxon>
        <taxon>Magnoliopsida</taxon>
        <taxon>eudicotyledons</taxon>
        <taxon>Gunneridae</taxon>
        <taxon>Pentapetalae</taxon>
        <taxon>asterids</taxon>
        <taxon>lamiids</taxon>
        <taxon>Lamiales</taxon>
        <taxon>Lamiaceae</taxon>
        <taxon>Nepetoideae</taxon>
        <taxon>Mentheae</taxon>
        <taxon>Salviinae</taxon>
        <taxon>Salvia</taxon>
        <taxon>Salvia subgen. Calosphace</taxon>
        <taxon>core Calosphace</taxon>
    </lineage>
</organism>
<feature type="transmembrane region" description="Helical" evidence="2">
    <location>
        <begin position="94"/>
        <end position="113"/>
    </location>
</feature>
<keyword evidence="4" id="KW-1185">Reference proteome</keyword>
<dbReference type="Proteomes" id="UP000298416">
    <property type="component" value="Unassembled WGS sequence"/>
</dbReference>
<dbReference type="PANTHER" id="PTHR34965">
    <property type="entry name" value="OS07G0118300 PROTEIN"/>
    <property type="match status" value="1"/>
</dbReference>
<evidence type="ECO:0000256" key="1">
    <source>
        <dbReference type="SAM" id="MobiDB-lite"/>
    </source>
</evidence>
<reference evidence="3" key="2">
    <citation type="submission" date="2020-08" db="EMBL/GenBank/DDBJ databases">
        <title>Plant Genome Project.</title>
        <authorList>
            <person name="Zhang R.-G."/>
        </authorList>
    </citation>
    <scope>NUCLEOTIDE SEQUENCE</scope>
    <source>
        <strain evidence="3">Huo1</strain>
        <tissue evidence="3">Leaf</tissue>
    </source>
</reference>
<evidence type="ECO:0000313" key="3">
    <source>
        <dbReference type="EMBL" id="KAG6421965.1"/>
    </source>
</evidence>
<proteinExistence type="predicted"/>
<feature type="compositionally biased region" description="Low complexity" evidence="1">
    <location>
        <begin position="308"/>
        <end position="321"/>
    </location>
</feature>
<dbReference type="AlphaFoldDB" id="A0A8X8XWW0"/>
<dbReference type="EMBL" id="PNBA02000006">
    <property type="protein sequence ID" value="KAG6421965.1"/>
    <property type="molecule type" value="Genomic_DNA"/>
</dbReference>
<feature type="region of interest" description="Disordered" evidence="1">
    <location>
        <begin position="300"/>
        <end position="325"/>
    </location>
</feature>
<keyword evidence="2" id="KW-0812">Transmembrane</keyword>
<sequence length="452" mass="50223">MEAQSSREPDPSALTTRLRPRPDPFLITCRCFSVITALAAILCIAVNILSAVQSFKNGSDIFDGIFRCYTVVIASFVVVAETEWEFIMKFSKILEYWAGRGMLQIFVAVMTRAYPEYLKDHAELFLLQSISSYLLLACGVVYIISGMCCIGMVKRARQKKEISREQAIKDLEVFFRLRCYCCPVLPLLRNCYLLLLNSVLFATAAQFCSGFTACNCYLSAIDLPAVIAIVICCSALLSAICLLLYYYSYYSIPPTAVALLLQSLFIMSDFRPPIETTIKAPSSSSTTDATSVAAFAVSPAPETEPNTSSCPLPQSSSPPASEDAVSPDELPIAIRKVIPTSYQEALKHPLWRAAMDEEMRALLGRGTWILVHCPNSITNVAPNNNCRSLSSAEKNLSRCWSLKHDSELGAQTQQSNALRRFEFSYMLPSCLFLPFCWENNTESVSRYHKLSA</sequence>